<dbReference type="PANTHER" id="PTHR31126:SF1">
    <property type="entry name" value="TYROSINE SPECIFIC PROTEIN PHOSPHATASES DOMAIN-CONTAINING PROTEIN"/>
    <property type="match status" value="1"/>
</dbReference>
<dbReference type="InterPro" id="IPR026893">
    <property type="entry name" value="Tyr/Ser_Pase_IphP-type"/>
</dbReference>
<dbReference type="AlphaFoldDB" id="A0A3Q9JJC9"/>
<dbReference type="InterPro" id="IPR029021">
    <property type="entry name" value="Prot-tyrosine_phosphatase-like"/>
</dbReference>
<evidence type="ECO:0000313" key="4">
    <source>
        <dbReference type="Proteomes" id="UP000273143"/>
    </source>
</evidence>
<dbReference type="EMBL" id="CP029822">
    <property type="protein sequence ID" value="AZS50846.1"/>
    <property type="molecule type" value="Genomic_DNA"/>
</dbReference>
<evidence type="ECO:0000256" key="1">
    <source>
        <dbReference type="ARBA" id="ARBA00009580"/>
    </source>
</evidence>
<protein>
    <submittedName>
        <fullName evidence="3">Tyrosine-protein phosphatase</fullName>
    </submittedName>
</protein>
<evidence type="ECO:0000313" key="3">
    <source>
        <dbReference type="EMBL" id="AZS50846.1"/>
    </source>
</evidence>
<sequence length="235" mass="26452">MEKIVNMRTLGGLVNQQGMQVKYNKLFRSGNPSVASDSDCAVLKQQAIDEIIDFRSDVEKKPSEQSFAQQFNWIAQPIFTGNLEGLLSHDLTREMASQAMCNIYRRFPIDFQPQFHYLLKQAESGKTLLFHCTAGKDRTGCAALLLLSALGVGFDIILQDYLFSNEAISGLKNQVVGFADNRISEEAFQAILEVTPEYLDNALAVINKNYGNVEHYLQHTLAIDVKAIRQHYLEN</sequence>
<dbReference type="Pfam" id="PF13350">
    <property type="entry name" value="Y_phosphatase3"/>
    <property type="match status" value="1"/>
</dbReference>
<dbReference type="KEGG" id="emo:DM558_08650"/>
<accession>A0A3Q9JJC9</accession>
<dbReference type="InterPro" id="IPR016130">
    <property type="entry name" value="Tyr_Pase_AS"/>
</dbReference>
<dbReference type="RefSeq" id="WP_127163480.1">
    <property type="nucleotide sequence ID" value="NZ_CP029822.1"/>
</dbReference>
<dbReference type="SUPFAM" id="SSF52799">
    <property type="entry name" value="(Phosphotyrosine protein) phosphatases II"/>
    <property type="match status" value="1"/>
</dbReference>
<reference evidence="4" key="1">
    <citation type="submission" date="2018-06" db="EMBL/GenBank/DDBJ databases">
        <title>Complete genome of Pseudomonas insecticola strain QZS01.</title>
        <authorList>
            <person name="Wang J."/>
            <person name="Su Q."/>
        </authorList>
    </citation>
    <scope>NUCLEOTIDE SEQUENCE [LARGE SCALE GENOMIC DNA]</scope>
    <source>
        <strain evidence="4">QZS01</strain>
    </source>
</reference>
<dbReference type="InterPro" id="IPR000387">
    <property type="entry name" value="Tyr_Pase_dom"/>
</dbReference>
<gene>
    <name evidence="3" type="ORF">DM558_08650</name>
</gene>
<comment type="similarity">
    <text evidence="1">Belongs to the protein-tyrosine phosphatase family.</text>
</comment>
<dbReference type="Proteomes" id="UP000273143">
    <property type="component" value="Chromosome"/>
</dbReference>
<dbReference type="GO" id="GO:0004721">
    <property type="term" value="F:phosphoprotein phosphatase activity"/>
    <property type="evidence" value="ECO:0007669"/>
    <property type="project" value="InterPro"/>
</dbReference>
<organism evidence="3 4">
    <name type="scientific">Entomomonas moraniae</name>
    <dbReference type="NCBI Taxonomy" id="2213226"/>
    <lineage>
        <taxon>Bacteria</taxon>
        <taxon>Pseudomonadati</taxon>
        <taxon>Pseudomonadota</taxon>
        <taxon>Gammaproteobacteria</taxon>
        <taxon>Pseudomonadales</taxon>
        <taxon>Pseudomonadaceae</taxon>
        <taxon>Entomomonas</taxon>
    </lineage>
</organism>
<name>A0A3Q9JJC9_9GAMM</name>
<dbReference type="Gene3D" id="3.90.190.10">
    <property type="entry name" value="Protein tyrosine phosphatase superfamily"/>
    <property type="match status" value="1"/>
</dbReference>
<dbReference type="PROSITE" id="PS00383">
    <property type="entry name" value="TYR_PHOSPHATASE_1"/>
    <property type="match status" value="1"/>
</dbReference>
<dbReference type="PANTHER" id="PTHR31126">
    <property type="entry name" value="TYROSINE-PROTEIN PHOSPHATASE"/>
    <property type="match status" value="1"/>
</dbReference>
<feature type="domain" description="Tyrosine specific protein phosphatases" evidence="2">
    <location>
        <begin position="109"/>
        <end position="174"/>
    </location>
</feature>
<evidence type="ECO:0000259" key="2">
    <source>
        <dbReference type="PROSITE" id="PS50056"/>
    </source>
</evidence>
<keyword evidence="4" id="KW-1185">Reference proteome</keyword>
<proteinExistence type="inferred from homology"/>
<dbReference type="PROSITE" id="PS50056">
    <property type="entry name" value="TYR_PHOSPHATASE_2"/>
    <property type="match status" value="1"/>
</dbReference>